<keyword evidence="3" id="KW-1185">Reference proteome</keyword>
<dbReference type="RefSeq" id="WP_377279131.1">
    <property type="nucleotide sequence ID" value="NZ_JBHSGL010000005.1"/>
</dbReference>
<feature type="signal peptide" evidence="1">
    <location>
        <begin position="1"/>
        <end position="19"/>
    </location>
</feature>
<evidence type="ECO:0000256" key="1">
    <source>
        <dbReference type="SAM" id="SignalP"/>
    </source>
</evidence>
<gene>
    <name evidence="2" type="ORF">ACFO5U_11120</name>
</gene>
<organism evidence="2 3">
    <name type="scientific">Planococcus dechangensis</name>
    <dbReference type="NCBI Taxonomy" id="1176255"/>
    <lineage>
        <taxon>Bacteria</taxon>
        <taxon>Bacillati</taxon>
        <taxon>Bacillota</taxon>
        <taxon>Bacilli</taxon>
        <taxon>Bacillales</taxon>
        <taxon>Caryophanaceae</taxon>
        <taxon>Planococcus</taxon>
    </lineage>
</organism>
<name>A0ABV9MDQ3_9BACL</name>
<dbReference type="PROSITE" id="PS51257">
    <property type="entry name" value="PROKAR_LIPOPROTEIN"/>
    <property type="match status" value="1"/>
</dbReference>
<feature type="chain" id="PRO_5045613672" description="DUF3221 domain-containing protein" evidence="1">
    <location>
        <begin position="20"/>
        <end position="97"/>
    </location>
</feature>
<accession>A0ABV9MDQ3</accession>
<comment type="caution">
    <text evidence="2">The sequence shown here is derived from an EMBL/GenBank/DDBJ whole genome shotgun (WGS) entry which is preliminary data.</text>
</comment>
<dbReference type="EMBL" id="JBHSGL010000005">
    <property type="protein sequence ID" value="MFC4713419.1"/>
    <property type="molecule type" value="Genomic_DNA"/>
</dbReference>
<keyword evidence="1" id="KW-0732">Signal</keyword>
<evidence type="ECO:0000313" key="2">
    <source>
        <dbReference type="EMBL" id="MFC4713419.1"/>
    </source>
</evidence>
<evidence type="ECO:0008006" key="4">
    <source>
        <dbReference type="Google" id="ProtNLM"/>
    </source>
</evidence>
<reference evidence="3" key="1">
    <citation type="journal article" date="2019" name="Int. J. Syst. Evol. Microbiol.">
        <title>The Global Catalogue of Microorganisms (GCM) 10K type strain sequencing project: providing services to taxonomists for standard genome sequencing and annotation.</title>
        <authorList>
            <consortium name="The Broad Institute Genomics Platform"/>
            <consortium name="The Broad Institute Genome Sequencing Center for Infectious Disease"/>
            <person name="Wu L."/>
            <person name="Ma J."/>
        </authorList>
    </citation>
    <scope>NUCLEOTIDE SEQUENCE [LARGE SCALE GENOMIC DNA]</scope>
    <source>
        <strain evidence="3">CGMCC 1.12151</strain>
    </source>
</reference>
<protein>
    <recommendedName>
        <fullName evidence="4">DUF3221 domain-containing protein</fullName>
    </recommendedName>
</protein>
<evidence type="ECO:0000313" key="3">
    <source>
        <dbReference type="Proteomes" id="UP001595932"/>
    </source>
</evidence>
<dbReference type="Proteomes" id="UP001595932">
    <property type="component" value="Unassembled WGS sequence"/>
</dbReference>
<proteinExistence type="predicted"/>
<sequence>MKKLLVLLAFMLLILSACGTFEGTVIEKTDASFLLELPSEGEEAESDVVEIFLNDDTKFSGTIRSFEELQQGQYVQVGTFDTPSEFDYTIASDVYAK</sequence>